<dbReference type="PANTHER" id="PTHR21879">
    <property type="entry name" value="FI03362P-RELATED-RELATED"/>
    <property type="match status" value="1"/>
</dbReference>
<proteinExistence type="predicted"/>
<evidence type="ECO:0000256" key="1">
    <source>
        <dbReference type="SAM" id="Phobius"/>
    </source>
</evidence>
<name>A0A3L8DFB4_OOCBI</name>
<dbReference type="EMBL" id="QOIP01000009">
    <property type="protein sequence ID" value="RLU18618.1"/>
    <property type="molecule type" value="Genomic_DNA"/>
</dbReference>
<evidence type="ECO:0000256" key="2">
    <source>
        <dbReference type="SAM" id="SignalP"/>
    </source>
</evidence>
<feature type="signal peptide" evidence="2">
    <location>
        <begin position="1"/>
        <end position="22"/>
    </location>
</feature>
<evidence type="ECO:0000313" key="4">
    <source>
        <dbReference type="Proteomes" id="UP000279307"/>
    </source>
</evidence>
<feature type="transmembrane region" description="Helical" evidence="1">
    <location>
        <begin position="107"/>
        <end position="130"/>
    </location>
</feature>
<keyword evidence="1" id="KW-0472">Membrane</keyword>
<feature type="chain" id="PRO_5018230361" evidence="2">
    <location>
        <begin position="23"/>
        <end position="672"/>
    </location>
</feature>
<comment type="caution">
    <text evidence="3">The sequence shown here is derived from an EMBL/GenBank/DDBJ whole genome shotgun (WGS) entry which is preliminary data.</text>
</comment>
<accession>A0A3L8DFB4</accession>
<dbReference type="PANTHER" id="PTHR21879:SF4">
    <property type="entry name" value="OSIRIS 17, ISOFORM C"/>
    <property type="match status" value="1"/>
</dbReference>
<dbReference type="OrthoDB" id="6334967at2759"/>
<protein>
    <submittedName>
        <fullName evidence="3">Uncharacterized protein</fullName>
    </submittedName>
</protein>
<reference evidence="3 4" key="1">
    <citation type="journal article" date="2018" name="Genome Res.">
        <title>The genomic architecture and molecular evolution of ant odorant receptors.</title>
        <authorList>
            <person name="McKenzie S.K."/>
            <person name="Kronauer D.J.C."/>
        </authorList>
    </citation>
    <scope>NUCLEOTIDE SEQUENCE [LARGE SCALE GENOMIC DNA]</scope>
    <source>
        <strain evidence="3">Clonal line C1</strain>
    </source>
</reference>
<dbReference type="Proteomes" id="UP000279307">
    <property type="component" value="Chromosome 9"/>
</dbReference>
<evidence type="ECO:0000313" key="3">
    <source>
        <dbReference type="EMBL" id="RLU18618.1"/>
    </source>
</evidence>
<organism evidence="3 4">
    <name type="scientific">Ooceraea biroi</name>
    <name type="common">Clonal raider ant</name>
    <name type="synonym">Cerapachys biroi</name>
    <dbReference type="NCBI Taxonomy" id="2015173"/>
    <lineage>
        <taxon>Eukaryota</taxon>
        <taxon>Metazoa</taxon>
        <taxon>Ecdysozoa</taxon>
        <taxon>Arthropoda</taxon>
        <taxon>Hexapoda</taxon>
        <taxon>Insecta</taxon>
        <taxon>Pterygota</taxon>
        <taxon>Neoptera</taxon>
        <taxon>Endopterygota</taxon>
        <taxon>Hymenoptera</taxon>
        <taxon>Apocrita</taxon>
        <taxon>Aculeata</taxon>
        <taxon>Formicoidea</taxon>
        <taxon>Formicidae</taxon>
        <taxon>Dorylinae</taxon>
        <taxon>Ooceraea</taxon>
    </lineage>
</organism>
<dbReference type="InterPro" id="IPR012464">
    <property type="entry name" value="DUF1676"/>
</dbReference>
<dbReference type="Pfam" id="PF07898">
    <property type="entry name" value="DUF1676"/>
    <property type="match status" value="1"/>
</dbReference>
<keyword evidence="2" id="KW-0732">Signal</keyword>
<dbReference type="AlphaFoldDB" id="A0A3L8DFB4"/>
<feature type="transmembrane region" description="Helical" evidence="1">
    <location>
        <begin position="328"/>
        <end position="356"/>
    </location>
</feature>
<keyword evidence="1" id="KW-0812">Transmembrane</keyword>
<keyword evidence="1" id="KW-1133">Transmembrane helix</keyword>
<sequence length="672" mass="76199">MSNSLPLSLSLSLSLFPSFYLSLSFCVCGYRRGGVHSERAVLPGRYLTPLVTRKGERKSRVRVWSRVTRVIVSAKELSTGSNPRVERHDKVCDVGTWSRASGAPSKMHWGTTLFLLCLSITLSRATLFSVERLRRYARILSLDSLAINETGNELWHGLFKDCDKRVTFSCIQKNAYTYLDNAFIERDNITVFDGLVLTRNNVTYDACPKLENRHDIRENLVDDVDVTDNCNGKAKETEEAEGRKFRDEPDSPLEEITDALREKTVKFLSTRNYEIQLPQFFFEGATVKVSPREIDENGALLRVDFGAPVVQQQGRIFKKIKRFIQTRLLTALLALLLIIKLIKVKFLFVIPFLFGVGAAKKLFLKLLLFFIPAFAHIFKLCSSYYTSHATKFHHHHHQIAHHHHHVPVPVAIPYNHHHHHHDHDDYDGYEYSHPHIQYRKDMEELKEWGIEAYEGPYNDPGQHLNHVVPAPASASASGPGYSGSYGLPQYAANAKPLASSYLDNTVSASAHNLAYSGYLNDKYNRRPAVAGAKPSASNPYAVFAPNLRPAHHHHYQRVVAPAKSVSISRQDDADDEYYGPIVSRLEDIFGQLRFHEETCREMLICSMYKNPANYSPHSNIVSHELSRDPQELKRGGTESASSQKFYRYLSAARHGQDGGDCLRTYPCRSNAE</sequence>
<gene>
    <name evidence="3" type="ORF">DMN91_008975</name>
</gene>
<dbReference type="GO" id="GO:0016020">
    <property type="term" value="C:membrane"/>
    <property type="evidence" value="ECO:0007669"/>
    <property type="project" value="TreeGrafter"/>
</dbReference>